<dbReference type="Proteomes" id="UP001195483">
    <property type="component" value="Unassembled WGS sequence"/>
</dbReference>
<reference evidence="3" key="2">
    <citation type="journal article" date="2021" name="Genome Biol. Evol.">
        <title>Developing a high-quality reference genome for a parasitic bivalve with doubly uniparental inheritance (Bivalvia: Unionida).</title>
        <authorList>
            <person name="Smith C.H."/>
        </authorList>
    </citation>
    <scope>NUCLEOTIDE SEQUENCE</scope>
    <source>
        <strain evidence="3">CHS0354</strain>
        <tissue evidence="3">Mantle</tissue>
    </source>
</reference>
<keyword evidence="2" id="KW-1133">Transmembrane helix</keyword>
<reference evidence="3" key="1">
    <citation type="journal article" date="2021" name="Genome Biol. Evol.">
        <title>A High-Quality Reference Genome for a Parasitic Bivalve with Doubly Uniparental Inheritance (Bivalvia: Unionida).</title>
        <authorList>
            <person name="Smith C.H."/>
        </authorList>
    </citation>
    <scope>NUCLEOTIDE SEQUENCE</scope>
    <source>
        <strain evidence="3">CHS0354</strain>
    </source>
</reference>
<name>A0AAE0TG83_9BIVA</name>
<evidence type="ECO:0000256" key="2">
    <source>
        <dbReference type="SAM" id="Phobius"/>
    </source>
</evidence>
<sequence length="434" mass="48636">MDEAAVHATVKRNFSNGNKTKIMNNVSSNSRIILKGTSSLIQGDANADRKNIFGIRNPAFDQNENPIDSQSQVIIKDENQPELETGPHSVSNLNVLVTEAVVHSALQKEKGPGNKTDLTVDTVSDWPHLDSITLPVDEGHSLTVEKNIDEQNLLKQNLVTNREIQNAISDIKSCESKHLISSKLDYPSSVSVSEEKNNSVLNVNSSVSARGTDIDFNVEVSLNYDERSTEQSLNSSQSSHDRHSEYDKEQLKSHSGNVEQSSSRPIKSILAITNTNAQTGNSKSKSHPNSVSEHKSVKFTEDTVFNEDRPKKYKAEQINLREIYGNRISNDAAFVKINPVYMENVSDLDREKAHSLTDDEKMEFRRSFHRTDRHGADRNGKIIGVEVPRYDRLLQRTIAKKRRQLCIKWMLVIVIVIIITTVATVLGVHFSDPK</sequence>
<keyword evidence="2" id="KW-0812">Transmembrane</keyword>
<feature type="region of interest" description="Disordered" evidence="1">
    <location>
        <begin position="226"/>
        <end position="296"/>
    </location>
</feature>
<proteinExistence type="predicted"/>
<organism evidence="3 4">
    <name type="scientific">Potamilus streckersoni</name>
    <dbReference type="NCBI Taxonomy" id="2493646"/>
    <lineage>
        <taxon>Eukaryota</taxon>
        <taxon>Metazoa</taxon>
        <taxon>Spiralia</taxon>
        <taxon>Lophotrochozoa</taxon>
        <taxon>Mollusca</taxon>
        <taxon>Bivalvia</taxon>
        <taxon>Autobranchia</taxon>
        <taxon>Heteroconchia</taxon>
        <taxon>Palaeoheterodonta</taxon>
        <taxon>Unionida</taxon>
        <taxon>Unionoidea</taxon>
        <taxon>Unionidae</taxon>
        <taxon>Ambleminae</taxon>
        <taxon>Lampsilini</taxon>
        <taxon>Potamilus</taxon>
    </lineage>
</organism>
<feature type="transmembrane region" description="Helical" evidence="2">
    <location>
        <begin position="409"/>
        <end position="430"/>
    </location>
</feature>
<dbReference type="AlphaFoldDB" id="A0AAE0TG83"/>
<evidence type="ECO:0000313" key="4">
    <source>
        <dbReference type="Proteomes" id="UP001195483"/>
    </source>
</evidence>
<reference evidence="3" key="3">
    <citation type="submission" date="2023-05" db="EMBL/GenBank/DDBJ databases">
        <authorList>
            <person name="Smith C.H."/>
        </authorList>
    </citation>
    <scope>NUCLEOTIDE SEQUENCE</scope>
    <source>
        <strain evidence="3">CHS0354</strain>
        <tissue evidence="3">Mantle</tissue>
    </source>
</reference>
<gene>
    <name evidence="3" type="ORF">CHS0354_007791</name>
</gene>
<evidence type="ECO:0000256" key="1">
    <source>
        <dbReference type="SAM" id="MobiDB-lite"/>
    </source>
</evidence>
<feature type="compositionally biased region" description="Polar residues" evidence="1">
    <location>
        <begin position="253"/>
        <end position="291"/>
    </location>
</feature>
<comment type="caution">
    <text evidence="3">The sequence shown here is derived from an EMBL/GenBank/DDBJ whole genome shotgun (WGS) entry which is preliminary data.</text>
</comment>
<protein>
    <submittedName>
        <fullName evidence="3">Uncharacterized protein</fullName>
    </submittedName>
</protein>
<feature type="compositionally biased region" description="Basic and acidic residues" evidence="1">
    <location>
        <begin position="239"/>
        <end position="252"/>
    </location>
</feature>
<keyword evidence="2" id="KW-0472">Membrane</keyword>
<keyword evidence="4" id="KW-1185">Reference proteome</keyword>
<dbReference type="EMBL" id="JAEAOA010000528">
    <property type="protein sequence ID" value="KAK3609113.1"/>
    <property type="molecule type" value="Genomic_DNA"/>
</dbReference>
<evidence type="ECO:0000313" key="3">
    <source>
        <dbReference type="EMBL" id="KAK3609113.1"/>
    </source>
</evidence>
<accession>A0AAE0TG83</accession>